<organism evidence="2 3">
    <name type="scientific">Acetoanaerobium sticklandii (strain ATCC 12662 / DSM 519 / JCM 1433 / CCUG 9281 / NCIMB 10654 / HF)</name>
    <name type="common">Clostridium sticklandii</name>
    <dbReference type="NCBI Taxonomy" id="499177"/>
    <lineage>
        <taxon>Bacteria</taxon>
        <taxon>Bacillati</taxon>
        <taxon>Bacillota</taxon>
        <taxon>Clostridia</taxon>
        <taxon>Peptostreptococcales</taxon>
        <taxon>Filifactoraceae</taxon>
        <taxon>Acetoanaerobium</taxon>
    </lineage>
</organism>
<reference evidence="3" key="1">
    <citation type="journal article" date="2010" name="BMC Genomics">
        <title>Clostridium sticklandii, a specialist in amino acid degradation:revisiting its metabolism through its genome sequence.</title>
        <authorList>
            <person name="Fonknechten N."/>
            <person name="Chaussonnerie S."/>
            <person name="Tricot S."/>
            <person name="Lajus A."/>
            <person name="Andreesen J.R."/>
            <person name="Perchat N."/>
            <person name="Pelletier E."/>
            <person name="Gouyvenoux M."/>
            <person name="Barbe V."/>
            <person name="Salanoubat M."/>
            <person name="Le Paslier D."/>
            <person name="Weissenbach J."/>
            <person name="Cohen G.N."/>
            <person name="Kreimeyer A."/>
        </authorList>
    </citation>
    <scope>NUCLEOTIDE SEQUENCE [LARGE SCALE GENOMIC DNA]</scope>
    <source>
        <strain evidence="3">ATCC 12662 / DSM 519 / JCM 1433 / CCUG 9281 / NCIMB 10654 / HF</strain>
    </source>
</reference>
<evidence type="ECO:0008006" key="4">
    <source>
        <dbReference type="Google" id="ProtNLM"/>
    </source>
</evidence>
<dbReference type="HOGENOM" id="CLU_582339_0_0_9"/>
<evidence type="ECO:0000256" key="1">
    <source>
        <dbReference type="SAM" id="Phobius"/>
    </source>
</evidence>
<accession>E3PV35</accession>
<dbReference type="RefSeq" id="WP_013360608.1">
    <property type="nucleotide sequence ID" value="NC_014614.1"/>
</dbReference>
<keyword evidence="3" id="KW-1185">Reference proteome</keyword>
<dbReference type="KEGG" id="cst:CLOST_0385"/>
<dbReference type="EMBL" id="FP565809">
    <property type="protein sequence ID" value="CBH20515.1"/>
    <property type="molecule type" value="Genomic_DNA"/>
</dbReference>
<dbReference type="Proteomes" id="UP000007041">
    <property type="component" value="Chromosome"/>
</dbReference>
<gene>
    <name evidence="2" type="ordered locus">CLOST_0385</name>
</gene>
<keyword evidence="1" id="KW-0812">Transmembrane</keyword>
<evidence type="ECO:0000313" key="3">
    <source>
        <dbReference type="Proteomes" id="UP000007041"/>
    </source>
</evidence>
<dbReference type="STRING" id="1511.CLOST_0385"/>
<dbReference type="eggNOG" id="ENOG50330FD">
    <property type="taxonomic scope" value="Bacteria"/>
</dbReference>
<protein>
    <recommendedName>
        <fullName evidence="4">Nudix hydrolase domain-containing protein</fullName>
    </recommendedName>
</protein>
<feature type="transmembrane region" description="Helical" evidence="1">
    <location>
        <begin position="72"/>
        <end position="91"/>
    </location>
</feature>
<name>E3PV35_ACESD</name>
<dbReference type="BioCyc" id="CSTI499177:GJE9-395-MONOMER"/>
<dbReference type="GeneID" id="35558451"/>
<sequence>MDKIFDKFLTKLNIRLHRLYGKIQSSIMAFGINKGYFVNFCIGLFALINLFYNENIFGIEFLKEDFYKKVPILFTILSTGLTMIYSIIKYLKTSNEYTIILDSYNKKEIIEKIKLSDKYLNNGYRIRTFHNGKTQEKFVMSDYINIMLLERSTININIIDYKFEIADEIKSFVPSIMRRTFLSDKVIFNGKLVRMASDLFLESTAINMQKTRYFEGQCTNEIVYKQIKSNHSIEEPFRGECLMLNKDNVLFDLEHSSCSNYIGASTLVVVNRKHILIGKQGEYSKANSGRYAPSGSGSVNYKDINKSTDFYSLIINAMEREFCEENNYKLNNNIKTIVLGYVRLLERGGKPDFFGISFLDLDSEVINNDKIKKEELGIAGNRLIIDIDINEGIGRTVLEFCRKNILDNKVSIQLMILAELIIKYESRILEILEKEN</sequence>
<keyword evidence="1" id="KW-1133">Transmembrane helix</keyword>
<keyword evidence="1" id="KW-0472">Membrane</keyword>
<proteinExistence type="predicted"/>
<evidence type="ECO:0000313" key="2">
    <source>
        <dbReference type="EMBL" id="CBH20515.1"/>
    </source>
</evidence>
<feature type="transmembrane region" description="Helical" evidence="1">
    <location>
        <begin position="35"/>
        <end position="52"/>
    </location>
</feature>
<dbReference type="AlphaFoldDB" id="E3PV35"/>